<evidence type="ECO:0000313" key="2">
    <source>
        <dbReference type="Proteomes" id="UP000621560"/>
    </source>
</evidence>
<organism evidence="1 2">
    <name type="scientific">Paenibacillus sabuli</name>
    <dbReference type="NCBI Taxonomy" id="2772509"/>
    <lineage>
        <taxon>Bacteria</taxon>
        <taxon>Bacillati</taxon>
        <taxon>Bacillota</taxon>
        <taxon>Bacilli</taxon>
        <taxon>Bacillales</taxon>
        <taxon>Paenibacillaceae</taxon>
        <taxon>Paenibacillus</taxon>
    </lineage>
</organism>
<dbReference type="Pfam" id="PF08002">
    <property type="entry name" value="DUF1697"/>
    <property type="match status" value="1"/>
</dbReference>
<protein>
    <submittedName>
        <fullName evidence="1">DUF1697 domain-containing protein</fullName>
    </submittedName>
</protein>
<proteinExistence type="predicted"/>
<name>A0A927BQX2_9BACL</name>
<dbReference type="SUPFAM" id="SSF160379">
    <property type="entry name" value="SP0830-like"/>
    <property type="match status" value="1"/>
</dbReference>
<dbReference type="PANTHER" id="PTHR36439">
    <property type="entry name" value="BLL4334 PROTEIN"/>
    <property type="match status" value="1"/>
</dbReference>
<evidence type="ECO:0000313" key="1">
    <source>
        <dbReference type="EMBL" id="MBD2844115.1"/>
    </source>
</evidence>
<dbReference type="AlphaFoldDB" id="A0A927BQX2"/>
<dbReference type="PANTHER" id="PTHR36439:SF1">
    <property type="entry name" value="DUF1697 DOMAIN-CONTAINING PROTEIN"/>
    <property type="match status" value="1"/>
</dbReference>
<accession>A0A927BQX2</accession>
<sequence length="196" mass="21573">MAVYIALLRGINVGGHNKIQMAKLRETLQAAGLEAVRTYIQSGNIAFAAAASEEQVRELVARAIASDFGLQLEVVLRTAAELEALIAANPYADRELGERESVQVCFLNAAPEEALTGGVTDYESEVVDYRIVGRDIYQLYHQGLRDAKLPPALNKLWKRATMRNWRTVLKLRELAEQTAREAGECTTNATRTGPSV</sequence>
<dbReference type="Proteomes" id="UP000621560">
    <property type="component" value="Unassembled WGS sequence"/>
</dbReference>
<dbReference type="EMBL" id="JACXIZ010000007">
    <property type="protein sequence ID" value="MBD2844115.1"/>
    <property type="molecule type" value="Genomic_DNA"/>
</dbReference>
<reference evidence="1" key="1">
    <citation type="submission" date="2020-09" db="EMBL/GenBank/DDBJ databases">
        <title>A novel bacterium of genus Paenibacillus, isolated from South China Sea.</title>
        <authorList>
            <person name="Huang H."/>
            <person name="Mo K."/>
            <person name="Hu Y."/>
        </authorList>
    </citation>
    <scope>NUCLEOTIDE SEQUENCE</scope>
    <source>
        <strain evidence="1">IB182496</strain>
    </source>
</reference>
<dbReference type="InterPro" id="IPR012545">
    <property type="entry name" value="DUF1697"/>
</dbReference>
<keyword evidence="2" id="KW-1185">Reference proteome</keyword>
<gene>
    <name evidence="1" type="ORF">IDH44_02860</name>
</gene>
<comment type="caution">
    <text evidence="1">The sequence shown here is derived from an EMBL/GenBank/DDBJ whole genome shotgun (WGS) entry which is preliminary data.</text>
</comment>
<dbReference type="RefSeq" id="WP_190914475.1">
    <property type="nucleotide sequence ID" value="NZ_JACXIZ010000007.1"/>
</dbReference>
<dbReference type="Gene3D" id="3.30.70.1280">
    <property type="entry name" value="SP0830-like domains"/>
    <property type="match status" value="1"/>
</dbReference>
<dbReference type="PIRSF" id="PIRSF008502">
    <property type="entry name" value="UCP008502"/>
    <property type="match status" value="1"/>
</dbReference>